<dbReference type="AlphaFoldDB" id="X1H7X7"/>
<sequence length="264" mass="28970">VAAKNGNYETGDLVDIDGDGKAREIFPATRQTCWHEVATGPDGKRRLVRHDVCGKNRPFGGGVGDVNGDGRPDLLRPNAWFEAPADFRNGTWKEHPLALGSITPGKSDHTPQILVYDVDADGRNDIVTSSAHRHGIFWYRQVSGQGGITWKQYVIDKSWSQAHSLALADMDGDGDKDLVTGKRFFAHNGNDPGAHDPLGVYWYELKRDGKLRWVRHVVSLGQGIGSGLNVPVVDLDGDGDFDIVVTGKWGGPVYFENKLKTARK</sequence>
<evidence type="ECO:0000256" key="1">
    <source>
        <dbReference type="ARBA" id="ARBA00022729"/>
    </source>
</evidence>
<dbReference type="PANTHER" id="PTHR44103:SF1">
    <property type="entry name" value="PROPROTEIN CONVERTASE P"/>
    <property type="match status" value="1"/>
</dbReference>
<dbReference type="Gene3D" id="2.130.10.130">
    <property type="entry name" value="Integrin alpha, N-terminal"/>
    <property type="match status" value="1"/>
</dbReference>
<dbReference type="EMBL" id="BARU01024775">
    <property type="protein sequence ID" value="GAH53175.1"/>
    <property type="molecule type" value="Genomic_DNA"/>
</dbReference>
<evidence type="ECO:0008006" key="3">
    <source>
        <dbReference type="Google" id="ProtNLM"/>
    </source>
</evidence>
<accession>X1H7X7</accession>
<comment type="caution">
    <text evidence="2">The sequence shown here is derived from an EMBL/GenBank/DDBJ whole genome shotgun (WGS) entry which is preliminary data.</text>
</comment>
<dbReference type="PANTHER" id="PTHR44103">
    <property type="entry name" value="PROPROTEIN CONVERTASE P"/>
    <property type="match status" value="1"/>
</dbReference>
<dbReference type="SUPFAM" id="SSF69318">
    <property type="entry name" value="Integrin alpha N-terminal domain"/>
    <property type="match status" value="1"/>
</dbReference>
<dbReference type="InterPro" id="IPR028994">
    <property type="entry name" value="Integrin_alpha_N"/>
</dbReference>
<feature type="non-terminal residue" evidence="2">
    <location>
        <position position="1"/>
    </location>
</feature>
<keyword evidence="1" id="KW-0732">Signal</keyword>
<proteinExistence type="predicted"/>
<dbReference type="Pfam" id="PF13517">
    <property type="entry name" value="FG-GAP_3"/>
    <property type="match status" value="1"/>
</dbReference>
<reference evidence="2" key="1">
    <citation type="journal article" date="2014" name="Front. Microbiol.">
        <title>High frequency of phylogenetically diverse reductive dehalogenase-homologous genes in deep subseafloor sedimentary metagenomes.</title>
        <authorList>
            <person name="Kawai M."/>
            <person name="Futagami T."/>
            <person name="Toyoda A."/>
            <person name="Takaki Y."/>
            <person name="Nishi S."/>
            <person name="Hori S."/>
            <person name="Arai W."/>
            <person name="Tsubouchi T."/>
            <person name="Morono Y."/>
            <person name="Uchiyama I."/>
            <person name="Ito T."/>
            <person name="Fujiyama A."/>
            <person name="Inagaki F."/>
            <person name="Takami H."/>
        </authorList>
    </citation>
    <scope>NUCLEOTIDE SEQUENCE</scope>
    <source>
        <strain evidence="2">Expedition CK06-06</strain>
    </source>
</reference>
<protein>
    <recommendedName>
        <fullName evidence="3">VCBS repeat-containing protein</fullName>
    </recommendedName>
</protein>
<name>X1H7X7_9ZZZZ</name>
<gene>
    <name evidence="2" type="ORF">S03H2_40008</name>
</gene>
<evidence type="ECO:0000313" key="2">
    <source>
        <dbReference type="EMBL" id="GAH53175.1"/>
    </source>
</evidence>
<organism evidence="2">
    <name type="scientific">marine sediment metagenome</name>
    <dbReference type="NCBI Taxonomy" id="412755"/>
    <lineage>
        <taxon>unclassified sequences</taxon>
        <taxon>metagenomes</taxon>
        <taxon>ecological metagenomes</taxon>
    </lineage>
</organism>
<dbReference type="InterPro" id="IPR013517">
    <property type="entry name" value="FG-GAP"/>
</dbReference>